<evidence type="ECO:0008006" key="3">
    <source>
        <dbReference type="Google" id="ProtNLM"/>
    </source>
</evidence>
<protein>
    <recommendedName>
        <fullName evidence="3">RRM domain-containing protein</fullName>
    </recommendedName>
</protein>
<dbReference type="Proteomes" id="UP001369815">
    <property type="component" value="Unassembled WGS sequence"/>
</dbReference>
<organism evidence="1 2">
    <name type="scientific">Daldinia eschscholtzii</name>
    <dbReference type="NCBI Taxonomy" id="292717"/>
    <lineage>
        <taxon>Eukaryota</taxon>
        <taxon>Fungi</taxon>
        <taxon>Dikarya</taxon>
        <taxon>Ascomycota</taxon>
        <taxon>Pezizomycotina</taxon>
        <taxon>Sordariomycetes</taxon>
        <taxon>Xylariomycetidae</taxon>
        <taxon>Xylariales</taxon>
        <taxon>Hypoxylaceae</taxon>
        <taxon>Daldinia</taxon>
    </lineage>
</organism>
<keyword evidence="2" id="KW-1185">Reference proteome</keyword>
<dbReference type="InterPro" id="IPR035979">
    <property type="entry name" value="RBD_domain_sf"/>
</dbReference>
<evidence type="ECO:0000313" key="1">
    <source>
        <dbReference type="EMBL" id="KAK6951231.1"/>
    </source>
</evidence>
<sequence>MAGVASAYIRAIQPYYIDPANSNNLAVELTRLLPSEETSTGISTIINLRGPLEGDGDNLQTTSTPITPHLFFAPSMDIQVCTPRVYKPTLPKYKQPNAGRGANNGQLADGFSTNYHGVRNERNKPDNIANSENCAVWVEGLPADIDYPTLLSRLRDTGKIYAIFINSPIQGHSTCAAKIEFWGRDGVVKLFEKVKAGKLKFAELVPTVRPNRVKKGAQPASPRSRVIEIRGPAELVNYETLTRELRQALYYDIESVETLWTYERQSCMRWTFASHRNQAETAMRLLASKKNHVEESLWRRVVFR</sequence>
<accession>A0AAX6MGD1</accession>
<dbReference type="SUPFAM" id="SSF54928">
    <property type="entry name" value="RNA-binding domain, RBD"/>
    <property type="match status" value="1"/>
</dbReference>
<dbReference type="GO" id="GO:0003676">
    <property type="term" value="F:nucleic acid binding"/>
    <property type="evidence" value="ECO:0007669"/>
    <property type="project" value="InterPro"/>
</dbReference>
<dbReference type="AlphaFoldDB" id="A0AAX6MGD1"/>
<gene>
    <name evidence="1" type="ORF">Daesc_007762</name>
</gene>
<dbReference type="EMBL" id="JBANMG010000007">
    <property type="protein sequence ID" value="KAK6951231.1"/>
    <property type="molecule type" value="Genomic_DNA"/>
</dbReference>
<proteinExistence type="predicted"/>
<name>A0AAX6MGD1_9PEZI</name>
<comment type="caution">
    <text evidence="1">The sequence shown here is derived from an EMBL/GenBank/DDBJ whole genome shotgun (WGS) entry which is preliminary data.</text>
</comment>
<evidence type="ECO:0000313" key="2">
    <source>
        <dbReference type="Proteomes" id="UP001369815"/>
    </source>
</evidence>
<reference evidence="1 2" key="1">
    <citation type="journal article" date="2024" name="Front Chem Biol">
        <title>Unveiling the potential of Daldinia eschscholtzii MFLUCC 19-0629 through bioactivity and bioinformatics studies for enhanced sustainable agriculture production.</title>
        <authorList>
            <person name="Brooks S."/>
            <person name="Weaver J.A."/>
            <person name="Klomchit A."/>
            <person name="Alharthi S.A."/>
            <person name="Onlamun T."/>
            <person name="Nurani R."/>
            <person name="Vong T.K."/>
            <person name="Alberti F."/>
            <person name="Greco C."/>
        </authorList>
    </citation>
    <scope>NUCLEOTIDE SEQUENCE [LARGE SCALE GENOMIC DNA]</scope>
    <source>
        <strain evidence="1">MFLUCC 19-0629</strain>
    </source>
</reference>